<evidence type="ECO:0000313" key="1">
    <source>
        <dbReference type="EMBL" id="AGK70306.1"/>
    </source>
</evidence>
<organism evidence="1 2">
    <name type="scientific">Streptococcus cristatus AS 1.3089</name>
    <dbReference type="NCBI Taxonomy" id="1302863"/>
    <lineage>
        <taxon>Bacteria</taxon>
        <taxon>Bacillati</taxon>
        <taxon>Bacillota</taxon>
        <taxon>Bacilli</taxon>
        <taxon>Lactobacillales</taxon>
        <taxon>Streptococcaceae</taxon>
        <taxon>Streptococcus</taxon>
    </lineage>
</organism>
<dbReference type="EMBL" id="CP004409">
    <property type="protein sequence ID" value="AGK70306.1"/>
    <property type="molecule type" value="Genomic_DNA"/>
</dbReference>
<reference evidence="1 2" key="1">
    <citation type="journal article" date="2013" name="Genome Announc.">
        <title>Complete Genome Sequence of an Oral Commensal, Streptococcus oligofermentans Strain AS 1.3089.</title>
        <authorList>
            <person name="Tong H."/>
            <person name="Shang N."/>
            <person name="Liu L."/>
            <person name="Wang X."/>
            <person name="Cai J."/>
            <person name="Dong X."/>
        </authorList>
    </citation>
    <scope>NUCLEOTIDE SEQUENCE [LARGE SCALE GENOMIC DNA]</scope>
    <source>
        <strain evidence="1 2">AS 1.3089</strain>
    </source>
</reference>
<name>A0ABN4B6J3_STRCR</name>
<sequence length="95" mass="9480">MVESATNNIDFSDGIQGRELRNATIDATISIGAGAAIGSFFLPPLGTAVGALAGIGINTLINTNIGNTGKSAVQHVQSFAKGIGDSIANFFGGGK</sequence>
<dbReference type="Proteomes" id="UP000013306">
    <property type="component" value="Chromosome"/>
</dbReference>
<accession>A0ABN4B6J3</accession>
<protein>
    <submittedName>
        <fullName evidence="1">Uncharacterized protein</fullName>
    </submittedName>
</protein>
<dbReference type="RefSeq" id="WP_015604301.1">
    <property type="nucleotide sequence ID" value="NC_021175.1"/>
</dbReference>
<evidence type="ECO:0000313" key="2">
    <source>
        <dbReference type="Proteomes" id="UP000013306"/>
    </source>
</evidence>
<gene>
    <name evidence="1" type="ORF">I872_00875</name>
</gene>
<keyword evidence="2" id="KW-1185">Reference proteome</keyword>
<proteinExistence type="predicted"/>